<feature type="non-terminal residue" evidence="2">
    <location>
        <position position="1"/>
    </location>
</feature>
<dbReference type="Gene3D" id="1.10.472.10">
    <property type="entry name" value="Cyclin-like"/>
    <property type="match status" value="1"/>
</dbReference>
<dbReference type="PANTHER" id="PTHR15615">
    <property type="match status" value="1"/>
</dbReference>
<feature type="region of interest" description="Disordered" evidence="1">
    <location>
        <begin position="158"/>
        <end position="241"/>
    </location>
</feature>
<evidence type="ECO:0000256" key="1">
    <source>
        <dbReference type="SAM" id="MobiDB-lite"/>
    </source>
</evidence>
<feature type="compositionally biased region" description="Acidic residues" evidence="1">
    <location>
        <begin position="186"/>
        <end position="198"/>
    </location>
</feature>
<dbReference type="GO" id="GO:0005634">
    <property type="term" value="C:nucleus"/>
    <property type="evidence" value="ECO:0007669"/>
    <property type="project" value="TreeGrafter"/>
</dbReference>
<organism evidence="2 3">
    <name type="scientific">Zalerion maritima</name>
    <dbReference type="NCBI Taxonomy" id="339359"/>
    <lineage>
        <taxon>Eukaryota</taxon>
        <taxon>Fungi</taxon>
        <taxon>Dikarya</taxon>
        <taxon>Ascomycota</taxon>
        <taxon>Pezizomycotina</taxon>
        <taxon>Sordariomycetes</taxon>
        <taxon>Lulworthiomycetidae</taxon>
        <taxon>Lulworthiales</taxon>
        <taxon>Lulworthiaceae</taxon>
        <taxon>Zalerion</taxon>
    </lineage>
</organism>
<dbReference type="Proteomes" id="UP001201980">
    <property type="component" value="Unassembled WGS sequence"/>
</dbReference>
<feature type="compositionally biased region" description="Polar residues" evidence="1">
    <location>
        <begin position="131"/>
        <end position="141"/>
    </location>
</feature>
<dbReference type="EMBL" id="JAKWBI020000936">
    <property type="protein sequence ID" value="KAJ2891951.1"/>
    <property type="molecule type" value="Genomic_DNA"/>
</dbReference>
<dbReference type="Pfam" id="PF08613">
    <property type="entry name" value="Cyclin"/>
    <property type="match status" value="1"/>
</dbReference>
<evidence type="ECO:0000313" key="2">
    <source>
        <dbReference type="EMBL" id="KAJ2891951.1"/>
    </source>
</evidence>
<accession>A0AAD5RGA4</accession>
<gene>
    <name evidence="2" type="ORF">MKZ38_010504</name>
</gene>
<name>A0AAD5RGA4_9PEZI</name>
<dbReference type="InterPro" id="IPR013922">
    <property type="entry name" value="Cyclin_PHO80-like"/>
</dbReference>
<dbReference type="AlphaFoldDB" id="A0AAD5RGA4"/>
<keyword evidence="3" id="KW-1185">Reference proteome</keyword>
<comment type="caution">
    <text evidence="2">The sequence shown here is derived from an EMBL/GenBank/DDBJ whole genome shotgun (WGS) entry which is preliminary data.</text>
</comment>
<feature type="region of interest" description="Disordered" evidence="1">
    <location>
        <begin position="87"/>
        <end position="142"/>
    </location>
</feature>
<proteinExistence type="predicted"/>
<protein>
    <submittedName>
        <fullName evidence="2">Nuc-1 negative regulatory protein preg like</fullName>
    </submittedName>
</protein>
<dbReference type="GO" id="GO:0016538">
    <property type="term" value="F:cyclin-dependent protein serine/threonine kinase regulator activity"/>
    <property type="evidence" value="ECO:0007669"/>
    <property type="project" value="TreeGrafter"/>
</dbReference>
<sequence>LYPDFTINTLTVHRFLITAATVGAKGLSDSFWNNTTYARVGGVRVQELKTLELEFLNRVDWKIVPQPEVLVAYYKGLIKRCPDYILEEDPESSDAPGTATDNDISGEPPNGDDSTEISEDDDDDDAEENPETSSRAQSDVGSSDCVGVFTKLSLIYQPPLPPPTAKANMLPPEVPSPDPTASIPNDEVEPWSGEEDSGDPMPGESGNPGEKPWVSDLPKEEGEKSPTNLVTRLLEQKFCPT</sequence>
<dbReference type="PANTHER" id="PTHR15615:SF117">
    <property type="entry name" value="PHO85 CYCLIN PHO80"/>
    <property type="match status" value="1"/>
</dbReference>
<evidence type="ECO:0000313" key="3">
    <source>
        <dbReference type="Proteomes" id="UP001201980"/>
    </source>
</evidence>
<reference evidence="2" key="1">
    <citation type="submission" date="2022-07" db="EMBL/GenBank/DDBJ databases">
        <title>Draft genome sequence of Zalerion maritima ATCC 34329, a (micro)plastics degrading marine fungus.</title>
        <authorList>
            <person name="Paco A."/>
            <person name="Goncalves M.F.M."/>
            <person name="Rocha-Santos T.A.P."/>
            <person name="Alves A."/>
        </authorList>
    </citation>
    <scope>NUCLEOTIDE SEQUENCE</scope>
    <source>
        <strain evidence="2">ATCC 34329</strain>
    </source>
</reference>
<dbReference type="GO" id="GO:0019901">
    <property type="term" value="F:protein kinase binding"/>
    <property type="evidence" value="ECO:0007669"/>
    <property type="project" value="InterPro"/>
</dbReference>
<feature type="compositionally biased region" description="Acidic residues" evidence="1">
    <location>
        <begin position="113"/>
        <end position="130"/>
    </location>
</feature>
<dbReference type="GO" id="GO:0000307">
    <property type="term" value="C:cyclin-dependent protein kinase holoenzyme complex"/>
    <property type="evidence" value="ECO:0007669"/>
    <property type="project" value="TreeGrafter"/>
</dbReference>